<evidence type="ECO:0000313" key="2">
    <source>
        <dbReference type="EMBL" id="RLK46442.1"/>
    </source>
</evidence>
<feature type="compositionally biased region" description="Basic and acidic residues" evidence="1">
    <location>
        <begin position="211"/>
        <end position="220"/>
    </location>
</feature>
<dbReference type="EMBL" id="RCDB01000005">
    <property type="protein sequence ID" value="RLK46442.1"/>
    <property type="molecule type" value="Genomic_DNA"/>
</dbReference>
<comment type="caution">
    <text evidence="2">The sequence shown here is derived from an EMBL/GenBank/DDBJ whole genome shotgun (WGS) entry which is preliminary data.</text>
</comment>
<feature type="region of interest" description="Disordered" evidence="1">
    <location>
        <begin position="137"/>
        <end position="274"/>
    </location>
</feature>
<evidence type="ECO:0000313" key="3">
    <source>
        <dbReference type="Proteomes" id="UP000273158"/>
    </source>
</evidence>
<feature type="compositionally biased region" description="Basic and acidic residues" evidence="1">
    <location>
        <begin position="137"/>
        <end position="153"/>
    </location>
</feature>
<gene>
    <name evidence="2" type="ORF">C7474_2980</name>
</gene>
<accession>A0A498BSB8</accession>
<dbReference type="Proteomes" id="UP000273158">
    <property type="component" value="Unassembled WGS sequence"/>
</dbReference>
<organism evidence="2 3">
    <name type="scientific">Microbacterium telephonicum</name>
    <dbReference type="NCBI Taxonomy" id="1714841"/>
    <lineage>
        <taxon>Bacteria</taxon>
        <taxon>Bacillati</taxon>
        <taxon>Actinomycetota</taxon>
        <taxon>Actinomycetes</taxon>
        <taxon>Micrococcales</taxon>
        <taxon>Microbacteriaceae</taxon>
        <taxon>Microbacterium</taxon>
    </lineage>
</organism>
<dbReference type="AlphaFoldDB" id="A0A498BSB8"/>
<dbReference type="RefSeq" id="WP_121061291.1">
    <property type="nucleotide sequence ID" value="NZ_RCDB01000005.1"/>
</dbReference>
<feature type="compositionally biased region" description="Polar residues" evidence="1">
    <location>
        <begin position="263"/>
        <end position="274"/>
    </location>
</feature>
<keyword evidence="3" id="KW-1185">Reference proteome</keyword>
<sequence length="274" mass="29999">MVDDTDGVGETFDNSLRIALTVASQFGERFARLREEWNRQREAAATQEARELQSRLDAERAAVRGQLAVVDQPSWWDRADVRDIADAREAAVAWRDHDDVAARANETIRREVQDRYGIDVDAAGADPAAVADALRRAEADRAQAREEQRRSDEEFTASQVLLSSAEARDRDADAAAERAHESEHPTAAAESASHKREAAAERSQEAGFYDSAERRAEFARSLEGTASAEEVRGRVLADTGNAKSPREAVGASASAPKARKTRTSGQQRSRGLAQ</sequence>
<dbReference type="OrthoDB" id="5122593at2"/>
<reference evidence="2 3" key="1">
    <citation type="journal article" date="2015" name="Stand. Genomic Sci.">
        <title>Genomic Encyclopedia of Bacterial and Archaeal Type Strains, Phase III: the genomes of soil and plant-associated and newly described type strains.</title>
        <authorList>
            <person name="Whitman W.B."/>
            <person name="Woyke T."/>
            <person name="Klenk H.P."/>
            <person name="Zhou Y."/>
            <person name="Lilburn T.G."/>
            <person name="Beck B.J."/>
            <person name="De Vos P."/>
            <person name="Vandamme P."/>
            <person name="Eisen J.A."/>
            <person name="Garrity G."/>
            <person name="Hugenholtz P."/>
            <person name="Kyrpides N.C."/>
        </authorList>
    </citation>
    <scope>NUCLEOTIDE SEQUENCE [LARGE SCALE GENOMIC DNA]</scope>
    <source>
        <strain evidence="2 3">S2T63</strain>
    </source>
</reference>
<protein>
    <submittedName>
        <fullName evidence="2">Colicin import membrane protein</fullName>
    </submittedName>
</protein>
<proteinExistence type="predicted"/>
<feature type="compositionally biased region" description="Basic and acidic residues" evidence="1">
    <location>
        <begin position="166"/>
        <end position="184"/>
    </location>
</feature>
<evidence type="ECO:0000256" key="1">
    <source>
        <dbReference type="SAM" id="MobiDB-lite"/>
    </source>
</evidence>
<name>A0A498BSB8_9MICO</name>
<feature type="compositionally biased region" description="Basic and acidic residues" evidence="1">
    <location>
        <begin position="192"/>
        <end position="204"/>
    </location>
</feature>